<evidence type="ECO:0000313" key="1">
    <source>
        <dbReference type="EMBL" id="SUI46227.1"/>
    </source>
</evidence>
<accession>A0A379YJQ5</accession>
<sequence length="266" mass="29195">MNHTTDPTLETLIVETATALGMDNPSEQMLLEFTTINTGTSSNNVIPFQQSSHNSRKADGLTRISGVFIHNDPARFEPGALADAVEAFQNQIRSKQALGTLRGSEFKASPVVDPATAAIVIEKLELNKEGHAIGVCAVCSKKLEALLRISWIPTVMVRGLGRINEKTRQTRKGFRLTALDVGWTGRGSAVTATLGSDFSIHEQATSKTSTTRLTEQQQHEPAAEPVATKQRLISPELIAEKFDNKRRVNDRMAQWISSVRNNTDFK</sequence>
<dbReference type="Pfam" id="PF03420">
    <property type="entry name" value="Peptidase_S77"/>
    <property type="match status" value="1"/>
</dbReference>
<reference evidence="1 2" key="1">
    <citation type="submission" date="2018-06" db="EMBL/GenBank/DDBJ databases">
        <authorList>
            <consortium name="Pathogen Informatics"/>
            <person name="Doyle S."/>
        </authorList>
    </citation>
    <scope>NUCLEOTIDE SEQUENCE [LARGE SCALE GENOMIC DNA]</scope>
    <source>
        <strain evidence="1 2">NCTC10738</strain>
    </source>
</reference>
<dbReference type="GO" id="GO:0008233">
    <property type="term" value="F:peptidase activity"/>
    <property type="evidence" value="ECO:0007669"/>
    <property type="project" value="UniProtKB-KW"/>
</dbReference>
<name>A0A379YJQ5_9GAMM</name>
<dbReference type="Proteomes" id="UP000254069">
    <property type="component" value="Unassembled WGS sequence"/>
</dbReference>
<keyword evidence="1" id="KW-0645">Protease</keyword>
<dbReference type="EMBL" id="UGYO01000001">
    <property type="protein sequence ID" value="SUI46227.1"/>
    <property type="molecule type" value="Genomic_DNA"/>
</dbReference>
<keyword evidence="1" id="KW-0378">Hydrolase</keyword>
<dbReference type="AlphaFoldDB" id="A0A379YJQ5"/>
<gene>
    <name evidence="1" type="ORF">NCTC10738_00158</name>
</gene>
<evidence type="ECO:0000313" key="2">
    <source>
        <dbReference type="Proteomes" id="UP000254069"/>
    </source>
</evidence>
<organism evidence="1 2">
    <name type="scientific">Shewanella algae</name>
    <dbReference type="NCBI Taxonomy" id="38313"/>
    <lineage>
        <taxon>Bacteria</taxon>
        <taxon>Pseudomonadati</taxon>
        <taxon>Pseudomonadota</taxon>
        <taxon>Gammaproteobacteria</taxon>
        <taxon>Alteromonadales</taxon>
        <taxon>Shewanellaceae</taxon>
        <taxon>Shewanella</taxon>
    </lineage>
</organism>
<keyword evidence="2" id="KW-1185">Reference proteome</keyword>
<protein>
    <submittedName>
        <fullName evidence="1">Prohead core protein protease</fullName>
    </submittedName>
</protein>
<proteinExistence type="predicted"/>
<dbReference type="InterPro" id="IPR005082">
    <property type="entry name" value="Peptidase_U9_T4_prohead"/>
</dbReference>
<dbReference type="GO" id="GO:0006508">
    <property type="term" value="P:proteolysis"/>
    <property type="evidence" value="ECO:0007669"/>
    <property type="project" value="UniProtKB-KW"/>
</dbReference>
<dbReference type="RefSeq" id="WP_115388973.1">
    <property type="nucleotide sequence ID" value="NZ_JADZHC010000038.1"/>
</dbReference>